<keyword evidence="1" id="KW-0446">Lipid-binding</keyword>
<dbReference type="PANTHER" id="PTHR23310">
    <property type="entry name" value="ACYL-COA-BINDING PROTEIN, ACBP"/>
    <property type="match status" value="1"/>
</dbReference>
<proteinExistence type="predicted"/>
<reference evidence="3" key="1">
    <citation type="submission" date="2021-02" db="EMBL/GenBank/DDBJ databases">
        <title>Salinimicrobium sp. nov. isolated from seawater in Tongyeong, Republic of Korea.</title>
        <authorList>
            <person name="Lee S.-J."/>
        </authorList>
    </citation>
    <scope>NUCLEOTIDE SEQUENCE</scope>
    <source>
        <strain evidence="3">HN-2-9-2</strain>
    </source>
</reference>
<evidence type="ECO:0000313" key="4">
    <source>
        <dbReference type="Proteomes" id="UP001163981"/>
    </source>
</evidence>
<protein>
    <submittedName>
        <fullName evidence="3">Acyl-CoA-binding protein</fullName>
    </submittedName>
</protein>
<sequence>MTPEEVDREFLRAYEKASRTSRKLPPDLMLKLYAYYKQATKHSQAYMPSGNSDIKNAFKLNALLQVKGMSPREAKEAYIELVRENIED</sequence>
<dbReference type="InterPro" id="IPR000582">
    <property type="entry name" value="Acyl-CoA-binding_protein"/>
</dbReference>
<feature type="domain" description="ACB" evidence="2">
    <location>
        <begin position="6"/>
        <end position="88"/>
    </location>
</feature>
<dbReference type="InterPro" id="IPR035984">
    <property type="entry name" value="Acyl-CoA-binding_sf"/>
</dbReference>
<evidence type="ECO:0000256" key="1">
    <source>
        <dbReference type="ARBA" id="ARBA00023121"/>
    </source>
</evidence>
<dbReference type="EMBL" id="CP069620">
    <property type="protein sequence ID" value="UZH56830.1"/>
    <property type="molecule type" value="Genomic_DNA"/>
</dbReference>
<keyword evidence="4" id="KW-1185">Reference proteome</keyword>
<dbReference type="Gene3D" id="1.20.80.10">
    <property type="match status" value="1"/>
</dbReference>
<name>A0ABY6NVB1_9FLAO</name>
<dbReference type="InterPro" id="IPR014352">
    <property type="entry name" value="FERM/acyl-CoA-bd_prot_sf"/>
</dbReference>
<organism evidence="3 4">
    <name type="scientific">Salinimicrobium tongyeongense</name>
    <dbReference type="NCBI Taxonomy" id="2809707"/>
    <lineage>
        <taxon>Bacteria</taxon>
        <taxon>Pseudomonadati</taxon>
        <taxon>Bacteroidota</taxon>
        <taxon>Flavobacteriia</taxon>
        <taxon>Flavobacteriales</taxon>
        <taxon>Flavobacteriaceae</taxon>
        <taxon>Salinimicrobium</taxon>
    </lineage>
</organism>
<evidence type="ECO:0000259" key="2">
    <source>
        <dbReference type="PROSITE" id="PS51228"/>
    </source>
</evidence>
<accession>A0ABY6NVB1</accession>
<gene>
    <name evidence="3" type="ORF">JRG66_10545</name>
</gene>
<dbReference type="PANTHER" id="PTHR23310:SF62">
    <property type="entry name" value="ACYL-COA BINDING PROTEIN 1, ISOFORM A"/>
    <property type="match status" value="1"/>
</dbReference>
<dbReference type="SUPFAM" id="SSF47027">
    <property type="entry name" value="Acyl-CoA binding protein"/>
    <property type="match status" value="1"/>
</dbReference>
<dbReference type="Pfam" id="PF00887">
    <property type="entry name" value="ACBP"/>
    <property type="match status" value="1"/>
</dbReference>
<dbReference type="PROSITE" id="PS51228">
    <property type="entry name" value="ACB_2"/>
    <property type="match status" value="1"/>
</dbReference>
<dbReference type="Proteomes" id="UP001163981">
    <property type="component" value="Chromosome"/>
</dbReference>
<evidence type="ECO:0000313" key="3">
    <source>
        <dbReference type="EMBL" id="UZH56830.1"/>
    </source>
</evidence>